<dbReference type="OrthoDB" id="1658at2759"/>
<dbReference type="Proteomes" id="UP000245884">
    <property type="component" value="Unassembled WGS sequence"/>
</dbReference>
<feature type="region of interest" description="Disordered" evidence="7">
    <location>
        <begin position="1"/>
        <end position="20"/>
    </location>
</feature>
<dbReference type="EC" id="2.5.1.60" evidence="6"/>
<comment type="catalytic activity">
    <reaction evidence="5 6">
        <text>geranylgeranyl diphosphate + L-cysteinyl-[protein] = S-geranylgeranyl-L-cysteinyl-[protein] + diphosphate</text>
        <dbReference type="Rhea" id="RHEA:21240"/>
        <dbReference type="Rhea" id="RHEA-COMP:10131"/>
        <dbReference type="Rhea" id="RHEA-COMP:11537"/>
        <dbReference type="ChEBI" id="CHEBI:29950"/>
        <dbReference type="ChEBI" id="CHEBI:33019"/>
        <dbReference type="ChEBI" id="CHEBI:57533"/>
        <dbReference type="ChEBI" id="CHEBI:86021"/>
        <dbReference type="EC" id="2.5.1.60"/>
    </reaction>
</comment>
<dbReference type="STRING" id="1569628.A0A316UTD1"/>
<protein>
    <recommendedName>
        <fullName evidence="6">Geranylgeranyl transferase type-2 subunit alpha</fullName>
        <ecNumber evidence="6">2.5.1.60</ecNumber>
    </recommendedName>
    <alternativeName>
        <fullName evidence="6">Geranylgeranyl transferase type II subunit alpha</fullName>
    </alternativeName>
</protein>
<evidence type="ECO:0000256" key="6">
    <source>
        <dbReference type="RuleBase" id="RU367120"/>
    </source>
</evidence>
<dbReference type="PROSITE" id="PS51147">
    <property type="entry name" value="PFTA"/>
    <property type="match status" value="5"/>
</dbReference>
<keyword evidence="4" id="KW-0677">Repeat</keyword>
<dbReference type="PANTHER" id="PTHR11129:SF2">
    <property type="entry name" value="GERANYLGERANYL TRANSFERASE TYPE-2 SUBUNIT ALPHA"/>
    <property type="match status" value="1"/>
</dbReference>
<dbReference type="Pfam" id="PF01239">
    <property type="entry name" value="PPTA"/>
    <property type="match status" value="5"/>
</dbReference>
<organism evidence="8 9">
    <name type="scientific">Jaminaea rosea</name>
    <dbReference type="NCBI Taxonomy" id="1569628"/>
    <lineage>
        <taxon>Eukaryota</taxon>
        <taxon>Fungi</taxon>
        <taxon>Dikarya</taxon>
        <taxon>Basidiomycota</taxon>
        <taxon>Ustilaginomycotina</taxon>
        <taxon>Exobasidiomycetes</taxon>
        <taxon>Microstromatales</taxon>
        <taxon>Microstromatales incertae sedis</taxon>
        <taxon>Jaminaea</taxon>
    </lineage>
</organism>
<evidence type="ECO:0000256" key="5">
    <source>
        <dbReference type="ARBA" id="ARBA00047658"/>
    </source>
</evidence>
<evidence type="ECO:0000256" key="4">
    <source>
        <dbReference type="ARBA" id="ARBA00022737"/>
    </source>
</evidence>
<dbReference type="PANTHER" id="PTHR11129">
    <property type="entry name" value="PROTEIN FARNESYLTRANSFERASE ALPHA SUBUNIT/RAB GERANYLGERANYL TRANSFERASE ALPHA SUBUNIT"/>
    <property type="match status" value="1"/>
</dbReference>
<keyword evidence="9" id="KW-1185">Reference proteome</keyword>
<dbReference type="EMBL" id="KZ819665">
    <property type="protein sequence ID" value="PWN28547.1"/>
    <property type="molecule type" value="Genomic_DNA"/>
</dbReference>
<evidence type="ECO:0000256" key="7">
    <source>
        <dbReference type="SAM" id="MobiDB-lite"/>
    </source>
</evidence>
<dbReference type="GO" id="GO:0004663">
    <property type="term" value="F:Rab geranylgeranyltransferase activity"/>
    <property type="evidence" value="ECO:0007669"/>
    <property type="project" value="UniProtKB-UniRule"/>
</dbReference>
<evidence type="ECO:0000313" key="9">
    <source>
        <dbReference type="Proteomes" id="UP000245884"/>
    </source>
</evidence>
<dbReference type="InterPro" id="IPR002088">
    <property type="entry name" value="Prenyl_trans_a"/>
</dbReference>
<proteinExistence type="inferred from homology"/>
<dbReference type="GeneID" id="37029996"/>
<evidence type="ECO:0000256" key="1">
    <source>
        <dbReference type="ARBA" id="ARBA00006734"/>
    </source>
</evidence>
<accession>A0A316UTD1</accession>
<evidence type="ECO:0000256" key="2">
    <source>
        <dbReference type="ARBA" id="ARBA00022602"/>
    </source>
</evidence>
<reference evidence="8 9" key="1">
    <citation type="journal article" date="2018" name="Mol. Biol. Evol.">
        <title>Broad Genomic Sampling Reveals a Smut Pathogenic Ancestry of the Fungal Clade Ustilaginomycotina.</title>
        <authorList>
            <person name="Kijpornyongpan T."/>
            <person name="Mondo S.J."/>
            <person name="Barry K."/>
            <person name="Sandor L."/>
            <person name="Lee J."/>
            <person name="Lipzen A."/>
            <person name="Pangilinan J."/>
            <person name="LaButti K."/>
            <person name="Hainaut M."/>
            <person name="Henrissat B."/>
            <person name="Grigoriev I.V."/>
            <person name="Spatafora J.W."/>
            <person name="Aime M.C."/>
        </authorList>
    </citation>
    <scope>NUCLEOTIDE SEQUENCE [LARGE SCALE GENOMIC DNA]</scope>
    <source>
        <strain evidence="8 9">MCA 5214</strain>
    </source>
</reference>
<comment type="similarity">
    <text evidence="1 6">Belongs to the protein prenyltransferase subunit alpha family.</text>
</comment>
<dbReference type="SUPFAM" id="SSF48439">
    <property type="entry name" value="Protein prenylyltransferase"/>
    <property type="match status" value="1"/>
</dbReference>
<dbReference type="Gene3D" id="1.25.40.120">
    <property type="entry name" value="Protein prenylyltransferase"/>
    <property type="match status" value="1"/>
</dbReference>
<evidence type="ECO:0000313" key="8">
    <source>
        <dbReference type="EMBL" id="PWN28547.1"/>
    </source>
</evidence>
<dbReference type="GO" id="GO:0097354">
    <property type="term" value="P:prenylation"/>
    <property type="evidence" value="ECO:0007669"/>
    <property type="project" value="UniProtKB-UniRule"/>
</dbReference>
<keyword evidence="2 6" id="KW-0637">Prenyltransferase</keyword>
<gene>
    <name evidence="8" type="ORF">BDZ90DRAFT_259582</name>
</gene>
<name>A0A316UTD1_9BASI</name>
<sequence>MHGVKRSLAPPSASAREARKKKEAAKLDEYLVVEKAFFDAKQQGALDESALDATTNLLAANPEHYTAWNYRRSVLSNLFAVGLSETSKATQPVPDFFAAAREPQASSSSAESSSSPGLLKRRLLEEDLALTQEALRIHPKVYWIWNHRKWCLIEMPNEASSDEKNEGLEAQAKLRAAKWQREMGLVNKMLELDPRNFHGWDYRRYLLTQIALASVHAYASSPSSSQSLPSWPFTLTHPSTPTAIQTHHLQLARAELTYTLRKIEANFSNFSAWHQRSLVLPQVWGCETAETKSGDRWKKLDEEFDLVRQAMYTDPDDSSVWLYHAWLVDQLDHSEASSPEEQRDRQAKSLQREMDSISELLEVEPESKWCLEALIRYQGLMNELQIEGGGEGRDRREMLRRLIEVDPDRRGRWASLLEKEQDKTS</sequence>
<dbReference type="AlphaFoldDB" id="A0A316UTD1"/>
<dbReference type="GO" id="GO:0005968">
    <property type="term" value="C:Rab-protein geranylgeranyltransferase complex"/>
    <property type="evidence" value="ECO:0007669"/>
    <property type="project" value="TreeGrafter"/>
</dbReference>
<evidence type="ECO:0000256" key="3">
    <source>
        <dbReference type="ARBA" id="ARBA00022679"/>
    </source>
</evidence>
<comment type="function">
    <text evidence="6">Catalyzes the transfer of a geranyl-geranyl moiety from geranyl-geranyl pyrophosphate to cysteines occuring in specific C-terminal amino acid sequences.</text>
</comment>
<dbReference type="RefSeq" id="XP_025363159.1">
    <property type="nucleotide sequence ID" value="XM_025508173.1"/>
</dbReference>
<keyword evidence="3 6" id="KW-0808">Transferase</keyword>